<evidence type="ECO:0000256" key="7">
    <source>
        <dbReference type="ARBA" id="ARBA00022741"/>
    </source>
</evidence>
<evidence type="ECO:0000256" key="4">
    <source>
        <dbReference type="ARBA" id="ARBA00011062"/>
    </source>
</evidence>
<dbReference type="Pfam" id="PF01975">
    <property type="entry name" value="SurE"/>
    <property type="match status" value="1"/>
</dbReference>
<dbReference type="Gene3D" id="3.40.1210.10">
    <property type="entry name" value="Survival protein SurE-like phosphatase/nucleotidase"/>
    <property type="match status" value="1"/>
</dbReference>
<evidence type="ECO:0000256" key="5">
    <source>
        <dbReference type="ARBA" id="ARBA00022490"/>
    </source>
</evidence>
<dbReference type="EC" id="3.1.3.5" evidence="9"/>
<evidence type="ECO:0000256" key="9">
    <source>
        <dbReference type="HAMAP-Rule" id="MF_00060"/>
    </source>
</evidence>
<feature type="binding site" evidence="9">
    <location>
        <position position="16"/>
    </location>
    <ligand>
        <name>a divalent metal cation</name>
        <dbReference type="ChEBI" id="CHEBI:60240"/>
    </ligand>
</feature>
<dbReference type="NCBIfam" id="NF001492">
    <property type="entry name" value="PRK00346.2-2"/>
    <property type="match status" value="1"/>
</dbReference>
<dbReference type="EMBL" id="AP018042">
    <property type="protein sequence ID" value="BAX81020.1"/>
    <property type="molecule type" value="Genomic_DNA"/>
</dbReference>
<keyword evidence="5 9" id="KW-0963">Cytoplasm</keyword>
<keyword evidence="12" id="KW-1185">Reference proteome</keyword>
<dbReference type="HAMAP" id="MF_00060">
    <property type="entry name" value="SurE"/>
    <property type="match status" value="1"/>
</dbReference>
<evidence type="ECO:0000313" key="12">
    <source>
        <dbReference type="Proteomes" id="UP000218267"/>
    </source>
</evidence>
<comment type="cofactor">
    <cofactor evidence="9">
        <name>a divalent metal cation</name>
        <dbReference type="ChEBI" id="CHEBI:60240"/>
    </cofactor>
    <text evidence="9">Binds 1 divalent metal cation per subunit.</text>
</comment>
<evidence type="ECO:0000259" key="10">
    <source>
        <dbReference type="Pfam" id="PF01975"/>
    </source>
</evidence>
<dbReference type="Proteomes" id="UP000218267">
    <property type="component" value="Chromosome"/>
</dbReference>
<keyword evidence="8 9" id="KW-0378">Hydrolase</keyword>
<evidence type="ECO:0000256" key="2">
    <source>
        <dbReference type="ARBA" id="ARBA00001946"/>
    </source>
</evidence>
<dbReference type="InterPro" id="IPR030048">
    <property type="entry name" value="SurE"/>
</dbReference>
<comment type="similarity">
    <text evidence="4 9">Belongs to the SurE nucleotidase family.</text>
</comment>
<gene>
    <name evidence="9" type="primary">surE</name>
    <name evidence="11" type="ORF">ALGA_2707</name>
</gene>
<dbReference type="AlphaFoldDB" id="A0A1Y1CL37"/>
<dbReference type="InterPro" id="IPR036523">
    <property type="entry name" value="SurE-like_sf"/>
</dbReference>
<evidence type="ECO:0000256" key="3">
    <source>
        <dbReference type="ARBA" id="ARBA00004496"/>
    </source>
</evidence>
<keyword evidence="6 9" id="KW-0479">Metal-binding</keyword>
<dbReference type="FunFam" id="3.40.1210.10:FF:000001">
    <property type="entry name" value="5'/3'-nucleotidase SurE"/>
    <property type="match status" value="1"/>
</dbReference>
<accession>A0A1Y1CL37</accession>
<dbReference type="NCBIfam" id="NF001490">
    <property type="entry name" value="PRK00346.1-4"/>
    <property type="match status" value="1"/>
</dbReference>
<dbReference type="RefSeq" id="WP_096429957.1">
    <property type="nucleotide sequence ID" value="NZ_AP018042.1"/>
</dbReference>
<dbReference type="SUPFAM" id="SSF64167">
    <property type="entry name" value="SurE-like"/>
    <property type="match status" value="1"/>
</dbReference>
<dbReference type="GO" id="GO:0046872">
    <property type="term" value="F:metal ion binding"/>
    <property type="evidence" value="ECO:0007669"/>
    <property type="project" value="UniProtKB-UniRule"/>
</dbReference>
<evidence type="ECO:0000313" key="11">
    <source>
        <dbReference type="EMBL" id="BAX81020.1"/>
    </source>
</evidence>
<feature type="binding site" evidence="9">
    <location>
        <position position="46"/>
    </location>
    <ligand>
        <name>a divalent metal cation</name>
        <dbReference type="ChEBI" id="CHEBI:60240"/>
    </ligand>
</feature>
<evidence type="ECO:0000256" key="6">
    <source>
        <dbReference type="ARBA" id="ARBA00022723"/>
    </source>
</evidence>
<name>A0A1Y1CL37_9BACT</name>
<dbReference type="GO" id="GO:0008253">
    <property type="term" value="F:5'-nucleotidase activity"/>
    <property type="evidence" value="ECO:0007669"/>
    <property type="project" value="UniProtKB-UniRule"/>
</dbReference>
<evidence type="ECO:0000256" key="1">
    <source>
        <dbReference type="ARBA" id="ARBA00000815"/>
    </source>
</evidence>
<dbReference type="PANTHER" id="PTHR30457:SF0">
    <property type="entry name" value="PHOSPHATASE, PUTATIVE (AFU_ORTHOLOGUE AFUA_4G01070)-RELATED"/>
    <property type="match status" value="1"/>
</dbReference>
<reference evidence="12" key="2">
    <citation type="journal article" date="2020" name="Antonie Van Leeuwenhoek">
        <title>Labilibaculum antarcticum sp. nov., a novel facultative anaerobic, psychrotorelant bacterium isolated from marine sediment of Antarctica.</title>
        <authorList>
            <person name="Watanabe M."/>
            <person name="Kojima H."/>
            <person name="Fukui M."/>
        </authorList>
    </citation>
    <scope>NUCLEOTIDE SEQUENCE [LARGE SCALE GENOMIC DNA]</scope>
    <source>
        <strain evidence="12">SPP2</strain>
    </source>
</reference>
<dbReference type="GO" id="GO:0000166">
    <property type="term" value="F:nucleotide binding"/>
    <property type="evidence" value="ECO:0007669"/>
    <property type="project" value="UniProtKB-KW"/>
</dbReference>
<dbReference type="InterPro" id="IPR002828">
    <property type="entry name" value="SurE-like_Pase/nucleotidase"/>
</dbReference>
<dbReference type="OrthoDB" id="9780815at2"/>
<feature type="binding site" evidence="9">
    <location>
        <position position="15"/>
    </location>
    <ligand>
        <name>a divalent metal cation</name>
        <dbReference type="ChEBI" id="CHEBI:60240"/>
    </ligand>
</feature>
<comment type="catalytic activity">
    <reaction evidence="1 9">
        <text>a ribonucleoside 5'-phosphate + H2O = a ribonucleoside + phosphate</text>
        <dbReference type="Rhea" id="RHEA:12484"/>
        <dbReference type="ChEBI" id="CHEBI:15377"/>
        <dbReference type="ChEBI" id="CHEBI:18254"/>
        <dbReference type="ChEBI" id="CHEBI:43474"/>
        <dbReference type="ChEBI" id="CHEBI:58043"/>
        <dbReference type="EC" id="3.1.3.5"/>
    </reaction>
</comment>
<comment type="subcellular location">
    <subcellularLocation>
        <location evidence="3 9">Cytoplasm</location>
    </subcellularLocation>
</comment>
<dbReference type="NCBIfam" id="TIGR00087">
    <property type="entry name" value="surE"/>
    <property type="match status" value="1"/>
</dbReference>
<organism evidence="11 12">
    <name type="scientific">Labilibaculum antarcticum</name>
    <dbReference type="NCBI Taxonomy" id="1717717"/>
    <lineage>
        <taxon>Bacteria</taxon>
        <taxon>Pseudomonadati</taxon>
        <taxon>Bacteroidota</taxon>
        <taxon>Bacteroidia</taxon>
        <taxon>Marinilabiliales</taxon>
        <taxon>Marinifilaceae</taxon>
        <taxon>Labilibaculum</taxon>
    </lineage>
</organism>
<dbReference type="KEGG" id="mbas:ALGA_2707"/>
<reference evidence="11 12" key="1">
    <citation type="journal article" date="2018" name="Mar. Genomics">
        <title>Complete genome sequence of Marinifilaceae bacterium strain SPP2, isolated from the Antarctic marine sediment.</title>
        <authorList>
            <person name="Watanabe M."/>
            <person name="Kojima H."/>
            <person name="Fukui M."/>
        </authorList>
    </citation>
    <scope>NUCLEOTIDE SEQUENCE [LARGE SCALE GENOMIC DNA]</scope>
    <source>
        <strain evidence="11 12">SPP2</strain>
    </source>
</reference>
<protein>
    <recommendedName>
        <fullName evidence="9">5'-nucleotidase SurE</fullName>
        <ecNumber evidence="9">3.1.3.5</ecNumber>
    </recommendedName>
    <alternativeName>
        <fullName evidence="9">Nucleoside 5'-monophosphate phosphohydrolase</fullName>
    </alternativeName>
</protein>
<keyword evidence="7 9" id="KW-0547">Nucleotide-binding</keyword>
<sequence length="260" mass="28726">MSESKEKPIILVTNDDGLNAKGIKALVAMVKDFGDIYVVAPNRANSGKSNSITVEVPIRIKQVRDEENLHIYSCKGTPVDCVKLALNKILPQKPDFLVSGINHGANTSISVLYSGTMGATIEGCINGVPSIGFSLNAFATDADFTESIKYGRKIFANLVQNGLQAGICLNVNFPNNEIKGIRVCRQAIGRWNEEFDHRQDPFGGDYYWLTGHFKNAEPNAEETDEWAIQNGFASVVPTQIDMTAHDLLEDLKKWDYEIKD</sequence>
<feature type="binding site" evidence="9">
    <location>
        <position position="102"/>
    </location>
    <ligand>
        <name>a divalent metal cation</name>
        <dbReference type="ChEBI" id="CHEBI:60240"/>
    </ligand>
</feature>
<feature type="domain" description="Survival protein SurE-like phosphatase/nucleotidase" evidence="10">
    <location>
        <begin position="10"/>
        <end position="192"/>
    </location>
</feature>
<evidence type="ECO:0000256" key="8">
    <source>
        <dbReference type="ARBA" id="ARBA00022801"/>
    </source>
</evidence>
<proteinExistence type="inferred from homology"/>
<dbReference type="PANTHER" id="PTHR30457">
    <property type="entry name" value="5'-NUCLEOTIDASE SURE"/>
    <property type="match status" value="1"/>
</dbReference>
<dbReference type="GO" id="GO:0005737">
    <property type="term" value="C:cytoplasm"/>
    <property type="evidence" value="ECO:0007669"/>
    <property type="project" value="UniProtKB-SubCell"/>
</dbReference>
<comment type="function">
    <text evidence="9">Nucleotidase that shows phosphatase activity on nucleoside 5'-monophosphates.</text>
</comment>
<comment type="cofactor">
    <cofactor evidence="2">
        <name>Mg(2+)</name>
        <dbReference type="ChEBI" id="CHEBI:18420"/>
    </cofactor>
</comment>